<dbReference type="HOGENOM" id="CLU_3346158_0_0_14"/>
<name>E4PSZ6_MYCLG</name>
<reference evidence="1 2" key="2">
    <citation type="journal article" date="2012" name="J. Bacteriol.">
        <title>Complete Genome Sequences of Mycoplasma leachii Strain PG50T and the Pathogenic Mycoplasma mycoides subsp. mycoides Small Colony Biotype Strain Gladysdale.</title>
        <authorList>
            <person name="Wise K.S."/>
            <person name="Calcutt M.J."/>
            <person name="Foecking M.F."/>
            <person name="Madupu R."/>
            <person name="Deboy R.T."/>
            <person name="Roske K."/>
            <person name="Hvinden M.L."/>
            <person name="Martin T.R."/>
            <person name="Durkin A.S."/>
            <person name="Glass J.I."/>
            <person name="Methe B.A."/>
        </authorList>
    </citation>
    <scope>NUCLEOTIDE SEQUENCE [LARGE SCALE GENOMIC DNA]</scope>
    <source>
        <strain evidence="2">DSM 21131 / NCTC 10133 / N29 / PG50</strain>
    </source>
</reference>
<dbReference type="InterPro" id="IPR005046">
    <property type="entry name" value="DUF285"/>
</dbReference>
<dbReference type="KEGG" id="mlc:MSB_A0022"/>
<proteinExistence type="predicted"/>
<reference evidence="2" key="1">
    <citation type="submission" date="2010-07" db="EMBL/GenBank/DDBJ databases">
        <title>Genome sequence of Mycoplasma leachii PG50 MU clone A8.</title>
        <authorList>
            <person name="Wise K."/>
            <person name="Calcutt M.J."/>
            <person name="Foecking M.F."/>
            <person name="Madupu R."/>
            <person name="DeBoy R.T."/>
            <person name="Roske K."/>
            <person name="Martin T.R."/>
            <person name="Hvinden M.L."/>
            <person name="Durkin A.S."/>
            <person name="Glass J."/>
            <person name="Methe B.A."/>
        </authorList>
    </citation>
    <scope>NUCLEOTIDE SEQUENCE [LARGE SCALE GENOMIC DNA]</scope>
    <source>
        <strain evidence="2">DSM 21131 / NCTC 10133 / N29 / PG50</strain>
    </source>
</reference>
<evidence type="ECO:0000313" key="2">
    <source>
        <dbReference type="Proteomes" id="UP000008712"/>
    </source>
</evidence>
<dbReference type="Proteomes" id="UP000008712">
    <property type="component" value="Chromosome"/>
</dbReference>
<organism evidence="1 2">
    <name type="scientific">Mycoplasma leachii (strain DSM 21131 / NCTC 10133 / N29 / PG50)</name>
    <dbReference type="NCBI Taxonomy" id="880447"/>
    <lineage>
        <taxon>Bacteria</taxon>
        <taxon>Bacillati</taxon>
        <taxon>Mycoplasmatota</taxon>
        <taxon>Mollicutes</taxon>
        <taxon>Mycoplasmataceae</taxon>
        <taxon>Mycoplasma</taxon>
    </lineage>
</organism>
<dbReference type="EMBL" id="CP002108">
    <property type="protein sequence ID" value="ADR24625.1"/>
    <property type="molecule type" value="Genomic_DNA"/>
</dbReference>
<accession>E4PSZ6</accession>
<gene>
    <name evidence="1" type="ordered locus">MSB_A0022</name>
</gene>
<protein>
    <submittedName>
        <fullName evidence="1">PARCEL domain protein</fullName>
    </submittedName>
</protein>
<evidence type="ECO:0000313" key="1">
    <source>
        <dbReference type="EMBL" id="ADR24625.1"/>
    </source>
</evidence>
<dbReference type="Pfam" id="PF03382">
    <property type="entry name" value="DUF285"/>
    <property type="match status" value="1"/>
</dbReference>
<keyword evidence="2" id="KW-1185">Reference proteome</keyword>
<dbReference type="AlphaFoldDB" id="E4PSZ6"/>
<sequence>MDSKLNEVTDMNKMFYNTSSFNQNLNSWILKKNVKKR</sequence>